<reference evidence="3" key="2">
    <citation type="journal article" date="2017" name="Nat. Plants">
        <title>The Aegilops tauschii genome reveals multiple impacts of transposons.</title>
        <authorList>
            <person name="Zhao G."/>
            <person name="Zou C."/>
            <person name="Li K."/>
            <person name="Wang K."/>
            <person name="Li T."/>
            <person name="Gao L."/>
            <person name="Zhang X."/>
            <person name="Wang H."/>
            <person name="Yang Z."/>
            <person name="Liu X."/>
            <person name="Jiang W."/>
            <person name="Mao L."/>
            <person name="Kong X."/>
            <person name="Jiao Y."/>
            <person name="Jia J."/>
        </authorList>
    </citation>
    <scope>NUCLEOTIDE SEQUENCE [LARGE SCALE GENOMIC DNA]</scope>
    <source>
        <strain evidence="3">cv. AL8/78</strain>
    </source>
</reference>
<organism evidence="2 3">
    <name type="scientific">Aegilops tauschii subsp. strangulata</name>
    <name type="common">Goatgrass</name>
    <dbReference type="NCBI Taxonomy" id="200361"/>
    <lineage>
        <taxon>Eukaryota</taxon>
        <taxon>Viridiplantae</taxon>
        <taxon>Streptophyta</taxon>
        <taxon>Embryophyta</taxon>
        <taxon>Tracheophyta</taxon>
        <taxon>Spermatophyta</taxon>
        <taxon>Magnoliopsida</taxon>
        <taxon>Liliopsida</taxon>
        <taxon>Poales</taxon>
        <taxon>Poaceae</taxon>
        <taxon>BOP clade</taxon>
        <taxon>Pooideae</taxon>
        <taxon>Triticodae</taxon>
        <taxon>Triticeae</taxon>
        <taxon>Triticinae</taxon>
        <taxon>Aegilops</taxon>
    </lineage>
</organism>
<reference evidence="2" key="3">
    <citation type="journal article" date="2017" name="Nature">
        <title>Genome sequence of the progenitor of the wheat D genome Aegilops tauschii.</title>
        <authorList>
            <person name="Luo M.C."/>
            <person name="Gu Y.Q."/>
            <person name="Puiu D."/>
            <person name="Wang H."/>
            <person name="Twardziok S.O."/>
            <person name="Deal K.R."/>
            <person name="Huo N."/>
            <person name="Zhu T."/>
            <person name="Wang L."/>
            <person name="Wang Y."/>
            <person name="McGuire P.E."/>
            <person name="Liu S."/>
            <person name="Long H."/>
            <person name="Ramasamy R.K."/>
            <person name="Rodriguez J.C."/>
            <person name="Van S.L."/>
            <person name="Yuan L."/>
            <person name="Wang Z."/>
            <person name="Xia Z."/>
            <person name="Xiao L."/>
            <person name="Anderson O.D."/>
            <person name="Ouyang S."/>
            <person name="Liang Y."/>
            <person name="Zimin A.V."/>
            <person name="Pertea G."/>
            <person name="Qi P."/>
            <person name="Bennetzen J.L."/>
            <person name="Dai X."/>
            <person name="Dawson M.W."/>
            <person name="Muller H.G."/>
            <person name="Kugler K."/>
            <person name="Rivarola-Duarte L."/>
            <person name="Spannagl M."/>
            <person name="Mayer K.F.X."/>
            <person name="Lu F.H."/>
            <person name="Bevan M.W."/>
            <person name="Leroy P."/>
            <person name="Li P."/>
            <person name="You F.M."/>
            <person name="Sun Q."/>
            <person name="Liu Z."/>
            <person name="Lyons E."/>
            <person name="Wicker T."/>
            <person name="Salzberg S.L."/>
            <person name="Devos K.M."/>
            <person name="Dvorak J."/>
        </authorList>
    </citation>
    <scope>NUCLEOTIDE SEQUENCE [LARGE SCALE GENOMIC DNA]</scope>
    <source>
        <strain evidence="2">cv. AL8/78</strain>
    </source>
</reference>
<accession>A0A453HUB2</accession>
<dbReference type="Gramene" id="AET4Gv20309600.13">
    <property type="protein sequence ID" value="AET4Gv20309600.13"/>
    <property type="gene ID" value="AET4Gv20309600"/>
</dbReference>
<reference evidence="3" key="1">
    <citation type="journal article" date="2014" name="Science">
        <title>Ancient hybridizations among the ancestral genomes of bread wheat.</title>
        <authorList>
            <consortium name="International Wheat Genome Sequencing Consortium,"/>
            <person name="Marcussen T."/>
            <person name="Sandve S.R."/>
            <person name="Heier L."/>
            <person name="Spannagl M."/>
            <person name="Pfeifer M."/>
            <person name="Jakobsen K.S."/>
            <person name="Wulff B.B."/>
            <person name="Steuernagel B."/>
            <person name="Mayer K.F."/>
            <person name="Olsen O.A."/>
        </authorList>
    </citation>
    <scope>NUCLEOTIDE SEQUENCE [LARGE SCALE GENOMIC DNA]</scope>
    <source>
        <strain evidence="3">cv. AL8/78</strain>
    </source>
</reference>
<feature type="compositionally biased region" description="Polar residues" evidence="1">
    <location>
        <begin position="16"/>
        <end position="32"/>
    </location>
</feature>
<proteinExistence type="predicted"/>
<name>A0A453HUB2_AEGTS</name>
<dbReference type="EnsemblPlants" id="AET4Gv20309600.13">
    <property type="protein sequence ID" value="AET4Gv20309600.13"/>
    <property type="gene ID" value="AET4Gv20309600"/>
</dbReference>
<feature type="region of interest" description="Disordered" evidence="1">
    <location>
        <begin position="16"/>
        <end position="36"/>
    </location>
</feature>
<reference evidence="2" key="5">
    <citation type="journal article" date="2021" name="G3 (Bethesda)">
        <title>Aegilops tauschii genome assembly Aet v5.0 features greater sequence contiguity and improved annotation.</title>
        <authorList>
            <person name="Wang L."/>
            <person name="Zhu T."/>
            <person name="Rodriguez J.C."/>
            <person name="Deal K.R."/>
            <person name="Dubcovsky J."/>
            <person name="McGuire P.E."/>
            <person name="Lux T."/>
            <person name="Spannagl M."/>
            <person name="Mayer K.F.X."/>
            <person name="Baldrich P."/>
            <person name="Meyers B.C."/>
            <person name="Huo N."/>
            <person name="Gu Y.Q."/>
            <person name="Zhou H."/>
            <person name="Devos K.M."/>
            <person name="Bennetzen J.L."/>
            <person name="Unver T."/>
            <person name="Budak H."/>
            <person name="Gulick P.J."/>
            <person name="Galiba G."/>
            <person name="Kalapos B."/>
            <person name="Nelson D.R."/>
            <person name="Li P."/>
            <person name="You F.M."/>
            <person name="Luo M.C."/>
            <person name="Dvorak J."/>
        </authorList>
    </citation>
    <scope>NUCLEOTIDE SEQUENCE [LARGE SCALE GENOMIC DNA]</scope>
    <source>
        <strain evidence="2">cv. AL8/78</strain>
    </source>
</reference>
<dbReference type="AlphaFoldDB" id="A0A453HUB2"/>
<keyword evidence="3" id="KW-1185">Reference proteome</keyword>
<protein>
    <submittedName>
        <fullName evidence="2">Uncharacterized protein</fullName>
    </submittedName>
</protein>
<evidence type="ECO:0000313" key="3">
    <source>
        <dbReference type="Proteomes" id="UP000015105"/>
    </source>
</evidence>
<reference evidence="2" key="4">
    <citation type="submission" date="2019-03" db="UniProtKB">
        <authorList>
            <consortium name="EnsemblPlants"/>
        </authorList>
    </citation>
    <scope>IDENTIFICATION</scope>
</reference>
<evidence type="ECO:0000256" key="1">
    <source>
        <dbReference type="SAM" id="MobiDB-lite"/>
    </source>
</evidence>
<sequence>MFGWSAMWTCTFHATGAQTKSPCPPLSSAQLSPTTRVPPVVTTDSLYCKSVHHFRNCRERYLTSNMRL</sequence>
<evidence type="ECO:0000313" key="2">
    <source>
        <dbReference type="EnsemblPlants" id="AET4Gv20309600.13"/>
    </source>
</evidence>
<dbReference type="Proteomes" id="UP000015105">
    <property type="component" value="Chromosome 4D"/>
</dbReference>